<evidence type="ECO:0000259" key="5">
    <source>
        <dbReference type="Pfam" id="PF04069"/>
    </source>
</evidence>
<dbReference type="PANTHER" id="PTHR47737">
    <property type="entry name" value="GLYCINE BETAINE/PROLINE BETAINE TRANSPORT SYSTEM PERMEASE PROTEIN PROW"/>
    <property type="match status" value="1"/>
</dbReference>
<proteinExistence type="predicted"/>
<dbReference type="PANTHER" id="PTHR47737:SF1">
    <property type="entry name" value="GLYCINE BETAINE_PROLINE BETAINE TRANSPORT SYSTEM PERMEASE PROTEIN PROW"/>
    <property type="match status" value="1"/>
</dbReference>
<keyword evidence="3" id="KW-1003">Cell membrane</keyword>
<evidence type="ECO:0000313" key="6">
    <source>
        <dbReference type="EMBL" id="NMR20783.1"/>
    </source>
</evidence>
<dbReference type="RefSeq" id="WP_169325162.1">
    <property type="nucleotide sequence ID" value="NZ_JABCJJ010000017.1"/>
</dbReference>
<comment type="subcellular location">
    <subcellularLocation>
        <location evidence="1">Cell membrane</location>
    </subcellularLocation>
</comment>
<dbReference type="AlphaFoldDB" id="A0A7Y0LZ08"/>
<dbReference type="InterPro" id="IPR007210">
    <property type="entry name" value="ABC_Gly_betaine_transp_sub-bd"/>
</dbReference>
<name>A0A7Y0LZ08_CELFI</name>
<dbReference type="CDD" id="cd13639">
    <property type="entry name" value="PBP2_OpuAC_like"/>
    <property type="match status" value="1"/>
</dbReference>
<dbReference type="Gene3D" id="3.40.190.100">
    <property type="entry name" value="Glycine betaine-binding periplasmic protein, domain 2"/>
    <property type="match status" value="1"/>
</dbReference>
<gene>
    <name evidence="6" type="ORF">HIR71_11230</name>
</gene>
<reference evidence="6 7" key="1">
    <citation type="submission" date="2020-04" db="EMBL/GenBank/DDBJ databases">
        <title>Sequencing and Assembly of C. fimi.</title>
        <authorList>
            <person name="Ramsey A.R."/>
        </authorList>
    </citation>
    <scope>NUCLEOTIDE SEQUENCE [LARGE SCALE GENOMIC DNA]</scope>
    <source>
        <strain evidence="6 7">SB</strain>
    </source>
</reference>
<dbReference type="PROSITE" id="PS51257">
    <property type="entry name" value="PROKAR_LIPOPROTEIN"/>
    <property type="match status" value="1"/>
</dbReference>
<dbReference type="GO" id="GO:0015871">
    <property type="term" value="P:choline transport"/>
    <property type="evidence" value="ECO:0007669"/>
    <property type="project" value="TreeGrafter"/>
</dbReference>
<dbReference type="GO" id="GO:0043190">
    <property type="term" value="C:ATP-binding cassette (ABC) transporter complex"/>
    <property type="evidence" value="ECO:0007669"/>
    <property type="project" value="InterPro"/>
</dbReference>
<accession>A0A7Y0LZ08</accession>
<protein>
    <submittedName>
        <fullName evidence="6">Glycine betaine ABC transporter substrate-binding protein</fullName>
    </submittedName>
</protein>
<evidence type="ECO:0000256" key="2">
    <source>
        <dbReference type="ARBA" id="ARBA00022448"/>
    </source>
</evidence>
<evidence type="ECO:0000256" key="3">
    <source>
        <dbReference type="ARBA" id="ARBA00022475"/>
    </source>
</evidence>
<evidence type="ECO:0000256" key="1">
    <source>
        <dbReference type="ARBA" id="ARBA00004236"/>
    </source>
</evidence>
<evidence type="ECO:0000256" key="4">
    <source>
        <dbReference type="ARBA" id="ARBA00023136"/>
    </source>
</evidence>
<dbReference type="GO" id="GO:0005275">
    <property type="term" value="F:amine transmembrane transporter activity"/>
    <property type="evidence" value="ECO:0007669"/>
    <property type="project" value="TreeGrafter"/>
</dbReference>
<dbReference type="Proteomes" id="UP000562124">
    <property type="component" value="Unassembled WGS sequence"/>
</dbReference>
<feature type="domain" description="ABC-type glycine betaine transport system substrate-binding" evidence="5">
    <location>
        <begin position="45"/>
        <end position="292"/>
    </location>
</feature>
<dbReference type="EMBL" id="JABCJJ010000017">
    <property type="protein sequence ID" value="NMR20783.1"/>
    <property type="molecule type" value="Genomic_DNA"/>
</dbReference>
<comment type="caution">
    <text evidence="6">The sequence shown here is derived from an EMBL/GenBank/DDBJ whole genome shotgun (WGS) entry which is preliminary data.</text>
</comment>
<dbReference type="GO" id="GO:0015226">
    <property type="term" value="F:carnitine transmembrane transporter activity"/>
    <property type="evidence" value="ECO:0007669"/>
    <property type="project" value="TreeGrafter"/>
</dbReference>
<keyword evidence="4" id="KW-0472">Membrane</keyword>
<evidence type="ECO:0000313" key="7">
    <source>
        <dbReference type="Proteomes" id="UP000562124"/>
    </source>
</evidence>
<sequence length="307" mass="33091">MTLRTRRPLDLAATATATALLLGACSTTDSDAPGSATTEGGDLQEVTIAVHNGWDEGIAVSYLWEAILEEEGYSVELEMADPGPVYTGLAGGDFDLNFDMWLPVTHADYLEQFGDDLEQLGAWYDDARLTIAVNEDSPLQSLEDLAAQPDVVGNRLVGIEPGAGLTRITKDEVIPTYGLEDLDFVESSTPAMLAELSGAVDAGRDIAVTLWRPHWAYDAFPLRDLEDPEGTLGEAERIETVGRTGFAADFPQLASWLGEFTLTGEQLFSLENLMFNENGGEKNEESAAQWLADNPELLEDLTAASGA</sequence>
<dbReference type="SUPFAM" id="SSF53850">
    <property type="entry name" value="Periplasmic binding protein-like II"/>
    <property type="match status" value="1"/>
</dbReference>
<dbReference type="Pfam" id="PF04069">
    <property type="entry name" value="OpuAC"/>
    <property type="match status" value="1"/>
</dbReference>
<dbReference type="Gene3D" id="3.10.105.10">
    <property type="entry name" value="Dipeptide-binding Protein, Domain 3"/>
    <property type="match status" value="2"/>
</dbReference>
<dbReference type="GO" id="GO:0031460">
    <property type="term" value="P:glycine betaine transport"/>
    <property type="evidence" value="ECO:0007669"/>
    <property type="project" value="TreeGrafter"/>
</dbReference>
<keyword evidence="2" id="KW-0813">Transport</keyword>
<organism evidence="6 7">
    <name type="scientific">Cellulomonas fimi</name>
    <dbReference type="NCBI Taxonomy" id="1708"/>
    <lineage>
        <taxon>Bacteria</taxon>
        <taxon>Bacillati</taxon>
        <taxon>Actinomycetota</taxon>
        <taxon>Actinomycetes</taxon>
        <taxon>Micrococcales</taxon>
        <taxon>Cellulomonadaceae</taxon>
        <taxon>Cellulomonas</taxon>
    </lineage>
</organism>
<keyword evidence="7" id="KW-1185">Reference proteome</keyword>